<proteinExistence type="inferred from homology"/>
<dbReference type="GO" id="GO:0006747">
    <property type="term" value="P:FAD biosynthetic process"/>
    <property type="evidence" value="ECO:0007669"/>
    <property type="project" value="UniProtKB-UniRule"/>
</dbReference>
<dbReference type="AlphaFoldDB" id="A0A5C5SFT4"/>
<feature type="domain" description="Riboflavin kinase" evidence="16">
    <location>
        <begin position="181"/>
        <end position="304"/>
    </location>
</feature>
<keyword evidence="10 15" id="KW-0274">FAD</keyword>
<keyword evidence="9 15" id="KW-0418">Kinase</keyword>
<dbReference type="InterPro" id="IPR023468">
    <property type="entry name" value="Riboflavin_kinase"/>
</dbReference>
<dbReference type="UniPathway" id="UPA00277">
    <property type="reaction ID" value="UER00407"/>
</dbReference>
<dbReference type="InterPro" id="IPR023465">
    <property type="entry name" value="Riboflavin_kinase_dom_sf"/>
</dbReference>
<dbReference type="Proteomes" id="UP000317430">
    <property type="component" value="Unassembled WGS sequence"/>
</dbReference>
<dbReference type="PANTHER" id="PTHR22749:SF6">
    <property type="entry name" value="RIBOFLAVIN KINASE"/>
    <property type="match status" value="1"/>
</dbReference>
<evidence type="ECO:0000259" key="16">
    <source>
        <dbReference type="SMART" id="SM00904"/>
    </source>
</evidence>
<dbReference type="Gene3D" id="2.40.30.30">
    <property type="entry name" value="Riboflavin kinase-like"/>
    <property type="match status" value="1"/>
</dbReference>
<dbReference type="SMART" id="SM00904">
    <property type="entry name" value="Flavokinase"/>
    <property type="match status" value="1"/>
</dbReference>
<dbReference type="SUPFAM" id="SSF82114">
    <property type="entry name" value="Riboflavin kinase-like"/>
    <property type="match status" value="1"/>
</dbReference>
<dbReference type="UniPathway" id="UPA00276">
    <property type="reaction ID" value="UER00406"/>
</dbReference>
<keyword evidence="5 15" id="KW-0288">FMN</keyword>
<dbReference type="Pfam" id="PF06574">
    <property type="entry name" value="FAD_syn"/>
    <property type="match status" value="1"/>
</dbReference>
<evidence type="ECO:0000313" key="18">
    <source>
        <dbReference type="Proteomes" id="UP000317430"/>
    </source>
</evidence>
<evidence type="ECO:0000256" key="1">
    <source>
        <dbReference type="ARBA" id="ARBA00002121"/>
    </source>
</evidence>
<evidence type="ECO:0000256" key="3">
    <source>
        <dbReference type="ARBA" id="ARBA00005201"/>
    </source>
</evidence>
<evidence type="ECO:0000256" key="15">
    <source>
        <dbReference type="PIRNR" id="PIRNR004491"/>
    </source>
</evidence>
<dbReference type="PIRSF" id="PIRSF004491">
    <property type="entry name" value="FAD_Synth"/>
    <property type="match status" value="1"/>
</dbReference>
<sequence>MNIKKLKDYKDIKTNQDVVLVLGYFDGLHLGHQALLREAKNIANQAGGKVLVLTFPESPQLAFQKFSPELLLHISSPEKRYERFAAYGVDELYLLDFTSSFAQLTAAEFLTDYIGRIAPLAVVVGFDYKFGHDGKDGAYLAQALSVPVRIVEEVKQGDEKISSTRIRALLKEGKVKEVNQLLGYDLSITGLVVHGDARGRLLGFPTANLALLDRVHLPAEGVYVTKVRVGQQDYRAMTSIGKNVTFGGTELRIESHLFDFTGDIYGEKIDIFWLDKIREMEKFSEINQLVLQLKKDQKIAKNWK</sequence>
<dbReference type="NCBIfam" id="NF004158">
    <property type="entry name" value="PRK05627.1-1"/>
    <property type="match status" value="1"/>
</dbReference>
<dbReference type="Pfam" id="PF01687">
    <property type="entry name" value="Flavokinase"/>
    <property type="match status" value="1"/>
</dbReference>
<dbReference type="InterPro" id="IPR004821">
    <property type="entry name" value="Cyt_trans-like"/>
</dbReference>
<comment type="caution">
    <text evidence="17">The sequence shown here is derived from an EMBL/GenBank/DDBJ whole genome shotgun (WGS) entry which is preliminary data.</text>
</comment>
<dbReference type="PANTHER" id="PTHR22749">
    <property type="entry name" value="RIBOFLAVIN KINASE/FMN ADENYLYLTRANSFERASE"/>
    <property type="match status" value="1"/>
</dbReference>
<dbReference type="NCBIfam" id="TIGR00083">
    <property type="entry name" value="ribF"/>
    <property type="match status" value="1"/>
</dbReference>
<gene>
    <name evidence="17" type="ORF">FRX57_02000</name>
</gene>
<dbReference type="FunFam" id="2.40.30.30:FF:000003">
    <property type="entry name" value="Riboflavin biosynthesis protein"/>
    <property type="match status" value="1"/>
</dbReference>
<evidence type="ECO:0000256" key="2">
    <source>
        <dbReference type="ARBA" id="ARBA00004726"/>
    </source>
</evidence>
<evidence type="ECO:0000256" key="12">
    <source>
        <dbReference type="ARBA" id="ARBA00023268"/>
    </source>
</evidence>
<comment type="similarity">
    <text evidence="15">Belongs to the ribF family.</text>
</comment>
<comment type="catalytic activity">
    <reaction evidence="14 15">
        <text>FMN + ATP + H(+) = FAD + diphosphate</text>
        <dbReference type="Rhea" id="RHEA:17237"/>
        <dbReference type="ChEBI" id="CHEBI:15378"/>
        <dbReference type="ChEBI" id="CHEBI:30616"/>
        <dbReference type="ChEBI" id="CHEBI:33019"/>
        <dbReference type="ChEBI" id="CHEBI:57692"/>
        <dbReference type="ChEBI" id="CHEBI:58210"/>
        <dbReference type="EC" id="2.7.7.2"/>
    </reaction>
</comment>
<comment type="catalytic activity">
    <reaction evidence="13 15">
        <text>riboflavin + ATP = FMN + ADP + H(+)</text>
        <dbReference type="Rhea" id="RHEA:14357"/>
        <dbReference type="ChEBI" id="CHEBI:15378"/>
        <dbReference type="ChEBI" id="CHEBI:30616"/>
        <dbReference type="ChEBI" id="CHEBI:57986"/>
        <dbReference type="ChEBI" id="CHEBI:58210"/>
        <dbReference type="ChEBI" id="CHEBI:456216"/>
        <dbReference type="EC" id="2.7.1.26"/>
    </reaction>
</comment>
<comment type="function">
    <text evidence="1">Catalyzes the phosphorylation of riboflavin to FMN followed by the adenylation of FMN to FAD.</text>
</comment>
<keyword evidence="12" id="KW-0511">Multifunctional enzyme</keyword>
<dbReference type="SUPFAM" id="SSF52374">
    <property type="entry name" value="Nucleotidylyl transferase"/>
    <property type="match status" value="1"/>
</dbReference>
<organism evidence="17 18">
    <name type="scientific">Streptococcus cuniculipharyngis</name>
    <dbReference type="NCBI Taxonomy" id="1562651"/>
    <lineage>
        <taxon>Bacteria</taxon>
        <taxon>Bacillati</taxon>
        <taxon>Bacillota</taxon>
        <taxon>Bacilli</taxon>
        <taxon>Lactobacillales</taxon>
        <taxon>Streptococcaceae</taxon>
        <taxon>Streptococcus</taxon>
    </lineage>
</organism>
<dbReference type="InterPro" id="IPR002606">
    <property type="entry name" value="Riboflavin_kinase_bac"/>
</dbReference>
<keyword evidence="4 15" id="KW-0285">Flavoprotein</keyword>
<keyword evidence="7 15" id="KW-0548">Nucleotidyltransferase</keyword>
<dbReference type="NCBIfam" id="TIGR00125">
    <property type="entry name" value="cyt_tran_rel"/>
    <property type="match status" value="1"/>
</dbReference>
<dbReference type="InterPro" id="IPR015865">
    <property type="entry name" value="Riboflavin_kinase_bac/euk"/>
</dbReference>
<keyword evidence="8 15" id="KW-0547">Nucleotide-binding</keyword>
<protein>
    <recommendedName>
        <fullName evidence="15">Riboflavin biosynthesis protein</fullName>
    </recommendedName>
    <domain>
        <recommendedName>
            <fullName evidence="15">Riboflavin kinase</fullName>
            <ecNumber evidence="15">2.7.1.26</ecNumber>
        </recommendedName>
        <alternativeName>
            <fullName evidence="15">Flavokinase</fullName>
        </alternativeName>
    </domain>
    <domain>
        <recommendedName>
            <fullName evidence="15">FMN adenylyltransferase</fullName>
            <ecNumber evidence="15">2.7.7.2</ecNumber>
        </recommendedName>
        <alternativeName>
            <fullName evidence="15">FAD pyrophosphorylase</fullName>
        </alternativeName>
        <alternativeName>
            <fullName evidence="15">FAD synthase</fullName>
        </alternativeName>
    </domain>
</protein>
<accession>A0A5C5SFT4</accession>
<dbReference type="OrthoDB" id="9803667at2"/>
<evidence type="ECO:0000313" key="17">
    <source>
        <dbReference type="EMBL" id="TWS98998.1"/>
    </source>
</evidence>
<dbReference type="GO" id="GO:0008531">
    <property type="term" value="F:riboflavin kinase activity"/>
    <property type="evidence" value="ECO:0007669"/>
    <property type="project" value="UniProtKB-UniRule"/>
</dbReference>
<evidence type="ECO:0000256" key="7">
    <source>
        <dbReference type="ARBA" id="ARBA00022695"/>
    </source>
</evidence>
<dbReference type="GO" id="GO:0009398">
    <property type="term" value="P:FMN biosynthetic process"/>
    <property type="evidence" value="ECO:0007669"/>
    <property type="project" value="UniProtKB-UniRule"/>
</dbReference>
<dbReference type="GO" id="GO:0005524">
    <property type="term" value="F:ATP binding"/>
    <property type="evidence" value="ECO:0007669"/>
    <property type="project" value="UniProtKB-UniRule"/>
</dbReference>
<comment type="pathway">
    <text evidence="2 15">Cofactor biosynthesis; FAD biosynthesis; FAD from FMN: step 1/1.</text>
</comment>
<dbReference type="Gene3D" id="3.40.50.620">
    <property type="entry name" value="HUPs"/>
    <property type="match status" value="1"/>
</dbReference>
<dbReference type="GO" id="GO:0009231">
    <property type="term" value="P:riboflavin biosynthetic process"/>
    <property type="evidence" value="ECO:0007669"/>
    <property type="project" value="InterPro"/>
</dbReference>
<dbReference type="RefSeq" id="WP_146566115.1">
    <property type="nucleotide sequence ID" value="NZ_VOHL01000001.1"/>
</dbReference>
<dbReference type="EMBL" id="VOHL01000001">
    <property type="protein sequence ID" value="TWS98998.1"/>
    <property type="molecule type" value="Genomic_DNA"/>
</dbReference>
<keyword evidence="6 15" id="KW-0808">Transferase</keyword>
<comment type="pathway">
    <text evidence="3 15">Cofactor biosynthesis; FMN biosynthesis; FMN from riboflavin (ATP route): step 1/1.</text>
</comment>
<name>A0A5C5SFT4_9STRE</name>
<dbReference type="CDD" id="cd02064">
    <property type="entry name" value="FAD_synthetase_N"/>
    <property type="match status" value="1"/>
</dbReference>
<dbReference type="EC" id="2.7.1.26" evidence="15"/>
<reference evidence="17 18" key="1">
    <citation type="submission" date="2019-08" db="EMBL/GenBank/DDBJ databases">
        <authorList>
            <person name="Lei W."/>
        </authorList>
    </citation>
    <scope>NUCLEOTIDE SEQUENCE [LARGE SCALE GENOMIC DNA]</scope>
    <source>
        <strain evidence="17 18">CCUG 66496</strain>
    </source>
</reference>
<keyword evidence="18" id="KW-1185">Reference proteome</keyword>
<dbReference type="GO" id="GO:0003919">
    <property type="term" value="F:FMN adenylyltransferase activity"/>
    <property type="evidence" value="ECO:0007669"/>
    <property type="project" value="UniProtKB-UniRule"/>
</dbReference>
<evidence type="ECO:0000256" key="14">
    <source>
        <dbReference type="ARBA" id="ARBA00049494"/>
    </source>
</evidence>
<evidence type="ECO:0000256" key="8">
    <source>
        <dbReference type="ARBA" id="ARBA00022741"/>
    </source>
</evidence>
<evidence type="ECO:0000256" key="13">
    <source>
        <dbReference type="ARBA" id="ARBA00047880"/>
    </source>
</evidence>
<evidence type="ECO:0000256" key="9">
    <source>
        <dbReference type="ARBA" id="ARBA00022777"/>
    </source>
</evidence>
<dbReference type="InterPro" id="IPR014729">
    <property type="entry name" value="Rossmann-like_a/b/a_fold"/>
</dbReference>
<evidence type="ECO:0000256" key="10">
    <source>
        <dbReference type="ARBA" id="ARBA00022827"/>
    </source>
</evidence>
<dbReference type="InterPro" id="IPR015864">
    <property type="entry name" value="FAD_synthase"/>
</dbReference>
<evidence type="ECO:0000256" key="11">
    <source>
        <dbReference type="ARBA" id="ARBA00022840"/>
    </source>
</evidence>
<evidence type="ECO:0000256" key="6">
    <source>
        <dbReference type="ARBA" id="ARBA00022679"/>
    </source>
</evidence>
<evidence type="ECO:0000256" key="5">
    <source>
        <dbReference type="ARBA" id="ARBA00022643"/>
    </source>
</evidence>
<keyword evidence="11 15" id="KW-0067">ATP-binding</keyword>
<evidence type="ECO:0000256" key="4">
    <source>
        <dbReference type="ARBA" id="ARBA00022630"/>
    </source>
</evidence>
<dbReference type="EC" id="2.7.7.2" evidence="15"/>